<dbReference type="Pfam" id="PF26526">
    <property type="entry name" value="DUF8175"/>
    <property type="match status" value="1"/>
</dbReference>
<dbReference type="EMBL" id="SLWR01000007">
    <property type="protein sequence ID" value="TCO46303.1"/>
    <property type="molecule type" value="Genomic_DNA"/>
</dbReference>
<keyword evidence="2" id="KW-0472">Membrane</keyword>
<feature type="domain" description="DUF8175" evidence="3">
    <location>
        <begin position="86"/>
        <end position="278"/>
    </location>
</feature>
<evidence type="ECO:0000256" key="2">
    <source>
        <dbReference type="SAM" id="Phobius"/>
    </source>
</evidence>
<feature type="compositionally biased region" description="Low complexity" evidence="1">
    <location>
        <begin position="87"/>
        <end position="100"/>
    </location>
</feature>
<feature type="compositionally biased region" description="Low complexity" evidence="1">
    <location>
        <begin position="55"/>
        <end position="69"/>
    </location>
</feature>
<evidence type="ECO:0000256" key="1">
    <source>
        <dbReference type="SAM" id="MobiDB-lite"/>
    </source>
</evidence>
<comment type="caution">
    <text evidence="4">The sequence shown here is derived from an EMBL/GenBank/DDBJ whole genome shotgun (WGS) entry which is preliminary data.</text>
</comment>
<sequence length="283" mass="29493">MGLFSSGSGPESDDDAGDERTAFWQERGFVSAAIVAGAVVVCLLVWLFLRDSGAPATQPTPAPSTVVPTEQPTDEPSVPPATPTDQPSTPSVTPSGPPTTGAGGCKVKNPAQTVPRVAPPAVTWQFEADMLIPLQQQGGPALMDRSGLRYCFAHSPTGAVLAAMVTLGQIRNPGLTEAVLAKRIAPGPGRTRALAEARSTATPRNQDDAAQFTGFKVIDYQRNRAIIAIAVRVDVNSVGSLPVTMVWSGGDWKAELKDDGSFNGSVAPDVLKSLDGYVAFRGA</sequence>
<keyword evidence="2" id="KW-1133">Transmembrane helix</keyword>
<name>A0A4R2IMK7_9ACTN</name>
<proteinExistence type="predicted"/>
<dbReference type="OrthoDB" id="4428031at2"/>
<feature type="region of interest" description="Disordered" evidence="1">
    <location>
        <begin position="55"/>
        <end position="112"/>
    </location>
</feature>
<dbReference type="Proteomes" id="UP000295573">
    <property type="component" value="Unassembled WGS sequence"/>
</dbReference>
<dbReference type="InterPro" id="IPR058488">
    <property type="entry name" value="DUF8175"/>
</dbReference>
<keyword evidence="2" id="KW-0812">Transmembrane</keyword>
<protein>
    <recommendedName>
        <fullName evidence="3">DUF8175 domain-containing protein</fullName>
    </recommendedName>
</protein>
<evidence type="ECO:0000313" key="4">
    <source>
        <dbReference type="EMBL" id="TCO46303.1"/>
    </source>
</evidence>
<dbReference type="RefSeq" id="WP_132151314.1">
    <property type="nucleotide sequence ID" value="NZ_SLWR01000007.1"/>
</dbReference>
<reference evidence="4 5" key="1">
    <citation type="journal article" date="2015" name="Stand. Genomic Sci.">
        <title>Genomic Encyclopedia of Bacterial and Archaeal Type Strains, Phase III: the genomes of soil and plant-associated and newly described type strains.</title>
        <authorList>
            <person name="Whitman W.B."/>
            <person name="Woyke T."/>
            <person name="Klenk H.P."/>
            <person name="Zhou Y."/>
            <person name="Lilburn T.G."/>
            <person name="Beck B.J."/>
            <person name="De Vos P."/>
            <person name="Vandamme P."/>
            <person name="Eisen J.A."/>
            <person name="Garrity G."/>
            <person name="Hugenholtz P."/>
            <person name="Kyrpides N.C."/>
        </authorList>
    </citation>
    <scope>NUCLEOTIDE SEQUENCE [LARGE SCALE GENOMIC DNA]</scope>
    <source>
        <strain evidence="4 5">VKM Ac-2541</strain>
    </source>
</reference>
<keyword evidence="5" id="KW-1185">Reference proteome</keyword>
<accession>A0A4R2IMK7</accession>
<evidence type="ECO:0000313" key="5">
    <source>
        <dbReference type="Proteomes" id="UP000295573"/>
    </source>
</evidence>
<evidence type="ECO:0000259" key="3">
    <source>
        <dbReference type="Pfam" id="PF26526"/>
    </source>
</evidence>
<gene>
    <name evidence="4" type="ORF">EV646_107327</name>
</gene>
<feature type="transmembrane region" description="Helical" evidence="2">
    <location>
        <begin position="29"/>
        <end position="49"/>
    </location>
</feature>
<dbReference type="AlphaFoldDB" id="A0A4R2IMK7"/>
<organism evidence="4 5">
    <name type="scientific">Kribbella antiqua</name>
    <dbReference type="NCBI Taxonomy" id="2512217"/>
    <lineage>
        <taxon>Bacteria</taxon>
        <taxon>Bacillati</taxon>
        <taxon>Actinomycetota</taxon>
        <taxon>Actinomycetes</taxon>
        <taxon>Propionibacteriales</taxon>
        <taxon>Kribbellaceae</taxon>
        <taxon>Kribbella</taxon>
    </lineage>
</organism>